<dbReference type="InterPro" id="IPR009072">
    <property type="entry name" value="Histone-fold"/>
</dbReference>
<sequence>MESTGGKKNTPKDSQIIVSMMEDLGIVEYDQQVLNHFLEFNFRYTTQLLEDAKALSNSAKKKSVDADDVKLAIQMAQGAVFPGPPPRKVLTTAATEVNKMPLPPPRHASQLQIPHDSPNFVKTKYRLRYESPVCSGENKPKDLKTTTAQMLAESRRLEKEDEPLPQSSQMKTSLEAEVRKFENCRRSHESTRENDKDEIMDD</sequence>
<protein>
    <recommendedName>
        <fullName evidence="9">Transcription initiation factor TFIID subunit 9</fullName>
    </recommendedName>
</protein>
<comment type="caution">
    <text evidence="7">The sequence shown here is derived from an EMBL/GenBank/DDBJ whole genome shotgun (WGS) entry which is preliminary data.</text>
</comment>
<dbReference type="GO" id="GO:0046982">
    <property type="term" value="F:protein heterodimerization activity"/>
    <property type="evidence" value="ECO:0007669"/>
    <property type="project" value="InterPro"/>
</dbReference>
<dbReference type="GO" id="GO:0005669">
    <property type="term" value="C:transcription factor TFIID complex"/>
    <property type="evidence" value="ECO:0007669"/>
    <property type="project" value="TreeGrafter"/>
</dbReference>
<dbReference type="Proteomes" id="UP001160148">
    <property type="component" value="Unassembled WGS sequence"/>
</dbReference>
<evidence type="ECO:0000256" key="5">
    <source>
        <dbReference type="ARBA" id="ARBA00023242"/>
    </source>
</evidence>
<keyword evidence="4" id="KW-0804">Transcription</keyword>
<dbReference type="InterPro" id="IPR003162">
    <property type="entry name" value="TFIID-31"/>
</dbReference>
<evidence type="ECO:0008006" key="9">
    <source>
        <dbReference type="Google" id="ProtNLM"/>
    </source>
</evidence>
<organism evidence="7 8">
    <name type="scientific">Macrosiphum euphorbiae</name>
    <name type="common">potato aphid</name>
    <dbReference type="NCBI Taxonomy" id="13131"/>
    <lineage>
        <taxon>Eukaryota</taxon>
        <taxon>Metazoa</taxon>
        <taxon>Ecdysozoa</taxon>
        <taxon>Arthropoda</taxon>
        <taxon>Hexapoda</taxon>
        <taxon>Insecta</taxon>
        <taxon>Pterygota</taxon>
        <taxon>Neoptera</taxon>
        <taxon>Paraneoptera</taxon>
        <taxon>Hemiptera</taxon>
        <taxon>Sternorrhyncha</taxon>
        <taxon>Aphidomorpha</taxon>
        <taxon>Aphidoidea</taxon>
        <taxon>Aphididae</taxon>
        <taxon>Macrosiphini</taxon>
        <taxon>Macrosiphum</taxon>
    </lineage>
</organism>
<evidence type="ECO:0000256" key="4">
    <source>
        <dbReference type="ARBA" id="ARBA00023163"/>
    </source>
</evidence>
<dbReference type="GO" id="GO:0051123">
    <property type="term" value="P:RNA polymerase II preinitiation complex assembly"/>
    <property type="evidence" value="ECO:0007669"/>
    <property type="project" value="TreeGrafter"/>
</dbReference>
<proteinExistence type="inferred from homology"/>
<evidence type="ECO:0000256" key="6">
    <source>
        <dbReference type="SAM" id="MobiDB-lite"/>
    </source>
</evidence>
<dbReference type="InterPro" id="IPR051431">
    <property type="entry name" value="TFIID_subunit_9"/>
</dbReference>
<accession>A0AAV0Y9Z2</accession>
<comment type="subcellular location">
    <subcellularLocation>
        <location evidence="1">Nucleus</location>
    </subcellularLocation>
</comment>
<name>A0AAV0Y9Z2_9HEMI</name>
<dbReference type="PANTHER" id="PTHR48068">
    <property type="entry name" value="TAF9 RNA POLYMERASE II, TATA BOX-BINDING PROTEIN (TBP)-ASSOCIATED FACTOR"/>
    <property type="match status" value="1"/>
</dbReference>
<evidence type="ECO:0000313" key="7">
    <source>
        <dbReference type="EMBL" id="CAI6377760.1"/>
    </source>
</evidence>
<dbReference type="Pfam" id="PF02291">
    <property type="entry name" value="TFIID-31kDa"/>
    <property type="match status" value="1"/>
</dbReference>
<evidence type="ECO:0000313" key="8">
    <source>
        <dbReference type="Proteomes" id="UP001160148"/>
    </source>
</evidence>
<dbReference type="CDD" id="cd07979">
    <property type="entry name" value="HFD_TAF9"/>
    <property type="match status" value="1"/>
</dbReference>
<keyword evidence="8" id="KW-1185">Reference proteome</keyword>
<dbReference type="AlphaFoldDB" id="A0AAV0Y9Z2"/>
<feature type="compositionally biased region" description="Basic and acidic residues" evidence="6">
    <location>
        <begin position="174"/>
        <end position="202"/>
    </location>
</feature>
<dbReference type="Gene3D" id="1.10.20.10">
    <property type="entry name" value="Histone, subunit A"/>
    <property type="match status" value="1"/>
</dbReference>
<gene>
    <name evidence="7" type="ORF">MEUPH1_LOCUS30974</name>
</gene>
<dbReference type="GO" id="GO:0000124">
    <property type="term" value="C:SAGA complex"/>
    <property type="evidence" value="ECO:0007669"/>
    <property type="project" value="TreeGrafter"/>
</dbReference>
<dbReference type="SUPFAM" id="SSF47113">
    <property type="entry name" value="Histone-fold"/>
    <property type="match status" value="1"/>
</dbReference>
<keyword evidence="5" id="KW-0539">Nucleus</keyword>
<evidence type="ECO:0000256" key="3">
    <source>
        <dbReference type="ARBA" id="ARBA00023015"/>
    </source>
</evidence>
<dbReference type="PANTHER" id="PTHR48068:SF4">
    <property type="entry name" value="TATA-BOX BINDING PROTEIN ASSOCIATED FACTOR 9"/>
    <property type="match status" value="1"/>
</dbReference>
<feature type="region of interest" description="Disordered" evidence="6">
    <location>
        <begin position="153"/>
        <end position="202"/>
    </location>
</feature>
<comment type="similarity">
    <text evidence="2">Belongs to the TAF9 family.</text>
</comment>
<evidence type="ECO:0000256" key="1">
    <source>
        <dbReference type="ARBA" id="ARBA00004123"/>
    </source>
</evidence>
<dbReference type="GO" id="GO:0003713">
    <property type="term" value="F:transcription coactivator activity"/>
    <property type="evidence" value="ECO:0007669"/>
    <property type="project" value="TreeGrafter"/>
</dbReference>
<dbReference type="EMBL" id="CARXXK010001849">
    <property type="protein sequence ID" value="CAI6377760.1"/>
    <property type="molecule type" value="Genomic_DNA"/>
</dbReference>
<dbReference type="GO" id="GO:0016251">
    <property type="term" value="F:RNA polymerase II general transcription initiation factor activity"/>
    <property type="evidence" value="ECO:0007669"/>
    <property type="project" value="TreeGrafter"/>
</dbReference>
<keyword evidence="3" id="KW-0805">Transcription regulation</keyword>
<evidence type="ECO:0000256" key="2">
    <source>
        <dbReference type="ARBA" id="ARBA00007646"/>
    </source>
</evidence>
<reference evidence="7 8" key="1">
    <citation type="submission" date="2023-01" db="EMBL/GenBank/DDBJ databases">
        <authorList>
            <person name="Whitehead M."/>
        </authorList>
    </citation>
    <scope>NUCLEOTIDE SEQUENCE [LARGE SCALE GENOMIC DNA]</scope>
</reference>